<evidence type="ECO:0000256" key="1">
    <source>
        <dbReference type="SAM" id="MobiDB-lite"/>
    </source>
</evidence>
<reference evidence="2 3" key="1">
    <citation type="submission" date="2019-07" db="EMBL/GenBank/DDBJ databases">
        <title>Genome assembly of two rare yeast pathogens: Diutina rugosa and Trichomonascus ciferrii.</title>
        <authorList>
            <person name="Mixao V."/>
            <person name="Saus E."/>
            <person name="Hansen A."/>
            <person name="Lass-Flor C."/>
            <person name="Gabaldon T."/>
        </authorList>
    </citation>
    <scope>NUCLEOTIDE SEQUENCE [LARGE SCALE GENOMIC DNA]</scope>
    <source>
        <strain evidence="2 3">CBS 613</strain>
    </source>
</reference>
<feature type="region of interest" description="Disordered" evidence="1">
    <location>
        <begin position="68"/>
        <end position="115"/>
    </location>
</feature>
<organism evidence="2 3">
    <name type="scientific">Diutina rugosa</name>
    <name type="common">Yeast</name>
    <name type="synonym">Candida rugosa</name>
    <dbReference type="NCBI Taxonomy" id="5481"/>
    <lineage>
        <taxon>Eukaryota</taxon>
        <taxon>Fungi</taxon>
        <taxon>Dikarya</taxon>
        <taxon>Ascomycota</taxon>
        <taxon>Saccharomycotina</taxon>
        <taxon>Pichiomycetes</taxon>
        <taxon>Debaryomycetaceae</taxon>
        <taxon>Diutina</taxon>
    </lineage>
</organism>
<dbReference type="OrthoDB" id="4019199at2759"/>
<gene>
    <name evidence="2" type="ORF">DIURU_003956</name>
</gene>
<accession>A0A642UJI2</accession>
<protein>
    <submittedName>
        <fullName evidence="2">Uncharacterized protein</fullName>
    </submittedName>
</protein>
<comment type="caution">
    <text evidence="2">The sequence shown here is derived from an EMBL/GenBank/DDBJ whole genome shotgun (WGS) entry which is preliminary data.</text>
</comment>
<dbReference type="Proteomes" id="UP000449547">
    <property type="component" value="Unassembled WGS sequence"/>
</dbReference>
<feature type="compositionally biased region" description="Acidic residues" evidence="1">
    <location>
        <begin position="89"/>
        <end position="115"/>
    </location>
</feature>
<name>A0A642UJI2_DIURU</name>
<evidence type="ECO:0000313" key="3">
    <source>
        <dbReference type="Proteomes" id="UP000449547"/>
    </source>
</evidence>
<dbReference type="AlphaFoldDB" id="A0A642UJI2"/>
<evidence type="ECO:0000313" key="2">
    <source>
        <dbReference type="EMBL" id="KAA8900140.1"/>
    </source>
</evidence>
<sequence length="115" mass="12691">MTKANESVPASVKVAMMVGAVAGTSLAVYNNRDRILETAEQLLELGAQYCREKLEESRQQRMAAVPMEVSDEFHAADEKDVKARTSATDYDDDFDEPSTPDPSDAEIYDDALDLD</sequence>
<dbReference type="VEuPathDB" id="FungiDB:DIURU_003956"/>
<keyword evidence="3" id="KW-1185">Reference proteome</keyword>
<proteinExistence type="predicted"/>
<feature type="compositionally biased region" description="Basic and acidic residues" evidence="1">
    <location>
        <begin position="71"/>
        <end position="83"/>
    </location>
</feature>
<dbReference type="RefSeq" id="XP_034011279.1">
    <property type="nucleotide sequence ID" value="XM_034156775.1"/>
</dbReference>
<dbReference type="OMA" id="NFADHYQ"/>
<dbReference type="GeneID" id="54782607"/>
<dbReference type="EMBL" id="SWFT01000116">
    <property type="protein sequence ID" value="KAA8900140.1"/>
    <property type="molecule type" value="Genomic_DNA"/>
</dbReference>